<evidence type="ECO:0000313" key="4">
    <source>
        <dbReference type="Proteomes" id="UP000247584"/>
    </source>
</evidence>
<dbReference type="Proteomes" id="UP000502117">
    <property type="component" value="Chromosome"/>
</dbReference>
<evidence type="ECO:0000313" key="3">
    <source>
        <dbReference type="EMBL" id="QIJ03288.1"/>
    </source>
</evidence>
<dbReference type="PANTHER" id="PTHR38602:SF1">
    <property type="entry name" value="INNER MEMBRANE PROTEIN"/>
    <property type="match status" value="1"/>
</dbReference>
<organism evidence="3 5">
    <name type="scientific">Shewanella chilikensis</name>
    <dbReference type="NCBI Taxonomy" id="558541"/>
    <lineage>
        <taxon>Bacteria</taxon>
        <taxon>Pseudomonadati</taxon>
        <taxon>Pseudomonadota</taxon>
        <taxon>Gammaproteobacteria</taxon>
        <taxon>Alteromonadales</taxon>
        <taxon>Shewanellaceae</taxon>
        <taxon>Shewanella</taxon>
    </lineage>
</organism>
<keyword evidence="4" id="KW-1185">Reference proteome</keyword>
<dbReference type="AlphaFoldDB" id="A0A6G7LNB9"/>
<feature type="transmembrane region" description="Helical" evidence="1">
    <location>
        <begin position="42"/>
        <end position="61"/>
    </location>
</feature>
<keyword evidence="1" id="KW-0472">Membrane</keyword>
<dbReference type="InterPro" id="IPR019201">
    <property type="entry name" value="DUF2065"/>
</dbReference>
<reference evidence="3 5" key="2">
    <citation type="submission" date="2019-11" db="EMBL/GenBank/DDBJ databases">
        <title>Complete Genome Sequence of Shewanella chilikensis Strain DC57, Isolated from Corroded Seal Rings at a floating production facility in Australia.</title>
        <authorList>
            <person name="Salgar-Chaparro S.J."/>
            <person name="Castillo-Villamizar G.A."/>
            <person name="Poehlein A."/>
            <person name="Daniel R."/>
            <person name="Machuca L."/>
        </authorList>
    </citation>
    <scope>NUCLEOTIDE SEQUENCE [LARGE SCALE GENOMIC DNA]</scope>
    <source>
        <strain evidence="3 5">DC57</strain>
    </source>
</reference>
<dbReference type="PANTHER" id="PTHR38602">
    <property type="entry name" value="INNER MEMBRANE PROTEIN-RELATED"/>
    <property type="match status" value="1"/>
</dbReference>
<keyword evidence="1" id="KW-0812">Transmembrane</keyword>
<dbReference type="Proteomes" id="UP000247584">
    <property type="component" value="Unassembled WGS sequence"/>
</dbReference>
<gene>
    <name evidence="2" type="ORF">C8J23_11173</name>
    <name evidence="3" type="ORF">GII14_03220</name>
</gene>
<dbReference type="Pfam" id="PF09838">
    <property type="entry name" value="DUF2065"/>
    <property type="match status" value="1"/>
</dbReference>
<dbReference type="EMBL" id="CP045857">
    <property type="protein sequence ID" value="QIJ03288.1"/>
    <property type="molecule type" value="Genomic_DNA"/>
</dbReference>
<evidence type="ECO:0000256" key="1">
    <source>
        <dbReference type="SAM" id="Phobius"/>
    </source>
</evidence>
<accession>A0A6G7LNB9</accession>
<evidence type="ECO:0000313" key="2">
    <source>
        <dbReference type="EMBL" id="PYE58873.1"/>
    </source>
</evidence>
<dbReference type="EMBL" id="QJSY01000011">
    <property type="protein sequence ID" value="PYE58873.1"/>
    <property type="molecule type" value="Genomic_DNA"/>
</dbReference>
<evidence type="ECO:0000313" key="5">
    <source>
        <dbReference type="Proteomes" id="UP000502117"/>
    </source>
</evidence>
<dbReference type="KEGG" id="schk:GII14_03220"/>
<protein>
    <submittedName>
        <fullName evidence="3">DUF2065 family protein</fullName>
    </submittedName>
</protein>
<keyword evidence="1" id="KW-1133">Transmembrane helix</keyword>
<dbReference type="RefSeq" id="WP_101054894.1">
    <property type="nucleotide sequence ID" value="NZ_BMXX01000012.1"/>
</dbReference>
<name>A0A6G7LNB9_9GAMM</name>
<proteinExistence type="predicted"/>
<dbReference type="GeneID" id="99798853"/>
<reference evidence="2 4" key="1">
    <citation type="submission" date="2018-06" db="EMBL/GenBank/DDBJ databases">
        <title>Genomic Encyclopedia of Type Strains, Phase III (KMG-III): the genomes of soil and plant-associated and newly described type strains.</title>
        <authorList>
            <person name="Whitman W."/>
        </authorList>
    </citation>
    <scope>NUCLEOTIDE SEQUENCE [LARGE SCALE GENOMIC DNA]</scope>
    <source>
        <strain evidence="2 4">JC5</strain>
    </source>
</reference>
<sequence>MSWQLLLIALGLVLILEGVGPLLFPNRWRRYLLEVASQPTAIMQRLGGVLVVAGIVILIIFS</sequence>